<keyword evidence="4" id="KW-1185">Reference proteome</keyword>
<dbReference type="SUPFAM" id="SSF110087">
    <property type="entry name" value="DR1885-like metal-binding protein"/>
    <property type="match status" value="1"/>
</dbReference>
<proteinExistence type="predicted"/>
<protein>
    <submittedName>
        <fullName evidence="3">Copper(I)-binding protein</fullName>
    </submittedName>
</protein>
<dbReference type="PROSITE" id="PS51257">
    <property type="entry name" value="PROKAR_LIPOPROTEIN"/>
    <property type="match status" value="1"/>
</dbReference>
<dbReference type="Pfam" id="PF04314">
    <property type="entry name" value="PCuAC"/>
    <property type="match status" value="1"/>
</dbReference>
<feature type="chain" id="PRO_5039541567" evidence="2">
    <location>
        <begin position="24"/>
        <end position="226"/>
    </location>
</feature>
<feature type="region of interest" description="Disordered" evidence="1">
    <location>
        <begin position="173"/>
        <end position="226"/>
    </location>
</feature>
<feature type="signal peptide" evidence="2">
    <location>
        <begin position="1"/>
        <end position="23"/>
    </location>
</feature>
<dbReference type="Gene3D" id="2.60.40.1890">
    <property type="entry name" value="PCu(A)C copper chaperone"/>
    <property type="match status" value="1"/>
</dbReference>
<keyword evidence="2" id="KW-0732">Signal</keyword>
<accession>A0A840PS38</accession>
<reference evidence="3 4" key="1">
    <citation type="submission" date="2020-08" db="EMBL/GenBank/DDBJ databases">
        <title>Genomic Encyclopedia of Type Strains, Phase IV (KMG-IV): sequencing the most valuable type-strain genomes for metagenomic binning, comparative biology and taxonomic classification.</title>
        <authorList>
            <person name="Goeker M."/>
        </authorList>
    </citation>
    <scope>NUCLEOTIDE SEQUENCE [LARGE SCALE GENOMIC DNA]</scope>
    <source>
        <strain evidence="3 4">DSM 45615</strain>
    </source>
</reference>
<dbReference type="RefSeq" id="WP_185055632.1">
    <property type="nucleotide sequence ID" value="NZ_BAABIX010000033.1"/>
</dbReference>
<comment type="caution">
    <text evidence="3">The sequence shown here is derived from an EMBL/GenBank/DDBJ whole genome shotgun (WGS) entry which is preliminary data.</text>
</comment>
<dbReference type="InterPro" id="IPR007410">
    <property type="entry name" value="LpqE-like"/>
</dbReference>
<organism evidence="3 4">
    <name type="scientific">Thermocatellispora tengchongensis</name>
    <dbReference type="NCBI Taxonomy" id="1073253"/>
    <lineage>
        <taxon>Bacteria</taxon>
        <taxon>Bacillati</taxon>
        <taxon>Actinomycetota</taxon>
        <taxon>Actinomycetes</taxon>
        <taxon>Streptosporangiales</taxon>
        <taxon>Streptosporangiaceae</taxon>
        <taxon>Thermocatellispora</taxon>
    </lineage>
</organism>
<name>A0A840PS38_9ACTN</name>
<evidence type="ECO:0000313" key="4">
    <source>
        <dbReference type="Proteomes" id="UP000578449"/>
    </source>
</evidence>
<dbReference type="EMBL" id="JACHGN010000025">
    <property type="protein sequence ID" value="MBB5138775.1"/>
    <property type="molecule type" value="Genomic_DNA"/>
</dbReference>
<dbReference type="AlphaFoldDB" id="A0A840PS38"/>
<dbReference type="InterPro" id="IPR036182">
    <property type="entry name" value="PCuAC_sf"/>
</dbReference>
<sequence>MTRTSRRWAIAATAFIVAVPVLAGCATGFDANLSKPYSPTEARVTAAKGIHISRAFLLGPEQGATLPQGGAAPLYISILNSNRNPDQLVGATADGVGTVKIASPITLPNNQMVSTGQAPSSGAQAASVTVESLAKPLSGGEYVTINLQFSNAGVIPVSVPVIPRTREFSTYPPASVAPTATPAAPDATATPGATVTPTPTGTPGAEATPGAPTATPTASEAAAGHG</sequence>
<gene>
    <name evidence="3" type="ORF">HNP84_008533</name>
</gene>
<evidence type="ECO:0000256" key="1">
    <source>
        <dbReference type="SAM" id="MobiDB-lite"/>
    </source>
</evidence>
<evidence type="ECO:0000256" key="2">
    <source>
        <dbReference type="SAM" id="SignalP"/>
    </source>
</evidence>
<evidence type="ECO:0000313" key="3">
    <source>
        <dbReference type="EMBL" id="MBB5138775.1"/>
    </source>
</evidence>
<dbReference type="Proteomes" id="UP000578449">
    <property type="component" value="Unassembled WGS sequence"/>
</dbReference>